<proteinExistence type="predicted"/>
<feature type="region of interest" description="Disordered" evidence="1">
    <location>
        <begin position="46"/>
        <end position="75"/>
    </location>
</feature>
<organism evidence="2 3">
    <name type="scientific">Nephila pilipes</name>
    <name type="common">Giant wood spider</name>
    <name type="synonym">Nephila maculata</name>
    <dbReference type="NCBI Taxonomy" id="299642"/>
    <lineage>
        <taxon>Eukaryota</taxon>
        <taxon>Metazoa</taxon>
        <taxon>Ecdysozoa</taxon>
        <taxon>Arthropoda</taxon>
        <taxon>Chelicerata</taxon>
        <taxon>Arachnida</taxon>
        <taxon>Araneae</taxon>
        <taxon>Araneomorphae</taxon>
        <taxon>Entelegynae</taxon>
        <taxon>Araneoidea</taxon>
        <taxon>Nephilidae</taxon>
        <taxon>Nephila</taxon>
    </lineage>
</organism>
<evidence type="ECO:0000313" key="2">
    <source>
        <dbReference type="EMBL" id="GFU25342.1"/>
    </source>
</evidence>
<dbReference type="AlphaFoldDB" id="A0A8X6QHA5"/>
<gene>
    <name evidence="2" type="ORF">NPIL_617121</name>
</gene>
<dbReference type="EMBL" id="BMAW01032384">
    <property type="protein sequence ID" value="GFU25342.1"/>
    <property type="molecule type" value="Genomic_DNA"/>
</dbReference>
<accession>A0A8X6QHA5</accession>
<evidence type="ECO:0000313" key="3">
    <source>
        <dbReference type="Proteomes" id="UP000887013"/>
    </source>
</evidence>
<sequence>MQLRLSAFKRKALILPNSLTVYSLSPEDQLIWNTCTLYQTEPIRSIGSSQEKREKSPLRGALGGTEKTIKSTRHRRRTASLLIPDGAEANENTG</sequence>
<protein>
    <submittedName>
        <fullName evidence="2">Uncharacterized protein</fullName>
    </submittedName>
</protein>
<dbReference type="Proteomes" id="UP000887013">
    <property type="component" value="Unassembled WGS sequence"/>
</dbReference>
<comment type="caution">
    <text evidence="2">The sequence shown here is derived from an EMBL/GenBank/DDBJ whole genome shotgun (WGS) entry which is preliminary data.</text>
</comment>
<evidence type="ECO:0000256" key="1">
    <source>
        <dbReference type="SAM" id="MobiDB-lite"/>
    </source>
</evidence>
<reference evidence="2" key="1">
    <citation type="submission" date="2020-08" db="EMBL/GenBank/DDBJ databases">
        <title>Multicomponent nature underlies the extraordinary mechanical properties of spider dragline silk.</title>
        <authorList>
            <person name="Kono N."/>
            <person name="Nakamura H."/>
            <person name="Mori M."/>
            <person name="Yoshida Y."/>
            <person name="Ohtoshi R."/>
            <person name="Malay A.D."/>
            <person name="Moran D.A.P."/>
            <person name="Tomita M."/>
            <person name="Numata K."/>
            <person name="Arakawa K."/>
        </authorList>
    </citation>
    <scope>NUCLEOTIDE SEQUENCE</scope>
</reference>
<keyword evidence="3" id="KW-1185">Reference proteome</keyword>
<name>A0A8X6QHA5_NEPPI</name>